<evidence type="ECO:0000256" key="1">
    <source>
        <dbReference type="ARBA" id="ARBA00004141"/>
    </source>
</evidence>
<keyword evidence="2 5" id="KW-0812">Transmembrane</keyword>
<feature type="domain" description="Sodium/calcium exchanger membrane region" evidence="6">
    <location>
        <begin position="228"/>
        <end position="368"/>
    </location>
</feature>
<comment type="subcellular location">
    <subcellularLocation>
        <location evidence="1">Membrane</location>
        <topology evidence="1">Multi-pass membrane protein</topology>
    </subcellularLocation>
</comment>
<dbReference type="RefSeq" id="WP_011187478.1">
    <property type="nucleotide sequence ID" value="NC_006138.1"/>
</dbReference>
<feature type="transmembrane region" description="Helical" evidence="5">
    <location>
        <begin position="143"/>
        <end position="163"/>
    </location>
</feature>
<gene>
    <name evidence="7" type="ordered locus">DP0233</name>
</gene>
<dbReference type="HOGENOM" id="CLU_050648_0_0_7"/>
<dbReference type="GO" id="GO:0005886">
    <property type="term" value="C:plasma membrane"/>
    <property type="evidence" value="ECO:0007669"/>
    <property type="project" value="TreeGrafter"/>
</dbReference>
<evidence type="ECO:0000313" key="8">
    <source>
        <dbReference type="Proteomes" id="UP000000602"/>
    </source>
</evidence>
<name>Q6ARR3_DESPS</name>
<proteinExistence type="predicted"/>
<keyword evidence="3 5" id="KW-1133">Transmembrane helix</keyword>
<evidence type="ECO:0000256" key="4">
    <source>
        <dbReference type="ARBA" id="ARBA00023136"/>
    </source>
</evidence>
<dbReference type="eggNOG" id="COG0387">
    <property type="taxonomic scope" value="Bacteria"/>
</dbReference>
<dbReference type="InterPro" id="IPR052946">
    <property type="entry name" value="Alkaline_pH_Ca-Antiporter"/>
</dbReference>
<evidence type="ECO:0000259" key="6">
    <source>
        <dbReference type="Pfam" id="PF01699"/>
    </source>
</evidence>
<protein>
    <submittedName>
        <fullName evidence="7">Probable calcium/proton antiporter</fullName>
    </submittedName>
</protein>
<feature type="transmembrane region" description="Helical" evidence="5">
    <location>
        <begin position="224"/>
        <end position="242"/>
    </location>
</feature>
<feature type="transmembrane region" description="Helical" evidence="5">
    <location>
        <begin position="175"/>
        <end position="194"/>
    </location>
</feature>
<feature type="transmembrane region" description="Helical" evidence="5">
    <location>
        <begin position="39"/>
        <end position="58"/>
    </location>
</feature>
<dbReference type="InterPro" id="IPR004837">
    <property type="entry name" value="NaCa_Exmemb"/>
</dbReference>
<dbReference type="EMBL" id="CR522870">
    <property type="protein sequence ID" value="CAG34962.1"/>
    <property type="molecule type" value="Genomic_DNA"/>
</dbReference>
<feature type="transmembrane region" description="Helical" evidence="5">
    <location>
        <begin position="294"/>
        <end position="316"/>
    </location>
</feature>
<dbReference type="KEGG" id="dps:DP0233"/>
<sequence>MRRAMAVLVKEEAGLLFGLLTLVCFLAFGRGWLTNLFGTILPTLLFCWLFLTMLWLSFGVVRHADCLAIRLGEPYGTLILTIAVISIEVVMITAVMLTGSQNPTLGRDMMFAVLMIVLNGLIGISLFCGGLRHLEQAHNLQGANTFLVVLIPLAVFSLFLPNFTISTEAGTYSTLQMIFGILASVALYGTFLAIQTMRHQGFFRISGDDLEEGHGHGMLTVRSVTYHVFLLLFTMLPIVLLSKRMAGIIDYTIAALDFPVALGGVLIAVLVLAPEGVAAIKAAVSDRLQRSVNICLGSALATIGLTVPAVLLISLYTGNRLILGLEPVESVLLVSTLAVSIMTFSSSKTNIIHGMVHLILFCAYLVMIFD</sequence>
<dbReference type="GO" id="GO:0015385">
    <property type="term" value="F:sodium:proton antiporter activity"/>
    <property type="evidence" value="ECO:0007669"/>
    <property type="project" value="TreeGrafter"/>
</dbReference>
<dbReference type="PANTHER" id="PTHR37958">
    <property type="entry name" value="SODIUM-POTASSIUM/PROTON ANTIPORTER CHAA"/>
    <property type="match status" value="1"/>
</dbReference>
<organism evidence="7 8">
    <name type="scientific">Desulfotalea psychrophila (strain LSv54 / DSM 12343)</name>
    <dbReference type="NCBI Taxonomy" id="177439"/>
    <lineage>
        <taxon>Bacteria</taxon>
        <taxon>Pseudomonadati</taxon>
        <taxon>Thermodesulfobacteriota</taxon>
        <taxon>Desulfobulbia</taxon>
        <taxon>Desulfobulbales</taxon>
        <taxon>Desulfocapsaceae</taxon>
        <taxon>Desulfotalea</taxon>
    </lineage>
</organism>
<dbReference type="Pfam" id="PF01699">
    <property type="entry name" value="Na_Ca_ex"/>
    <property type="match status" value="2"/>
</dbReference>
<reference evidence="8" key="1">
    <citation type="journal article" date="2004" name="Environ. Microbiol.">
        <title>The genome of Desulfotalea psychrophila, a sulfate-reducing bacterium from permanently cold Arctic sediments.</title>
        <authorList>
            <person name="Rabus R."/>
            <person name="Ruepp A."/>
            <person name="Frickey T."/>
            <person name="Rattei T."/>
            <person name="Fartmann B."/>
            <person name="Stark M."/>
            <person name="Bauer M."/>
            <person name="Zibat A."/>
            <person name="Lombardot T."/>
            <person name="Becker I."/>
            <person name="Amann J."/>
            <person name="Gellner K."/>
            <person name="Teeling H."/>
            <person name="Leuschner W.D."/>
            <person name="Gloeckner F.-O."/>
            <person name="Lupas A.N."/>
            <person name="Amann R."/>
            <person name="Klenk H.-P."/>
        </authorList>
    </citation>
    <scope>NUCLEOTIDE SEQUENCE [LARGE SCALE GENOMIC DNA]</scope>
    <source>
        <strain evidence="8">DSM 12343 / LSv54</strain>
    </source>
</reference>
<keyword evidence="4 5" id="KW-0472">Membrane</keyword>
<evidence type="ECO:0000256" key="3">
    <source>
        <dbReference type="ARBA" id="ARBA00022989"/>
    </source>
</evidence>
<dbReference type="PANTHER" id="PTHR37958:SF1">
    <property type="entry name" value="SODIUM-POTASSIUM_PROTON ANTIPORTER CHAA"/>
    <property type="match status" value="1"/>
</dbReference>
<evidence type="ECO:0000256" key="5">
    <source>
        <dbReference type="SAM" id="Phobius"/>
    </source>
</evidence>
<dbReference type="GO" id="GO:0015386">
    <property type="term" value="F:potassium:proton antiporter activity"/>
    <property type="evidence" value="ECO:0007669"/>
    <property type="project" value="TreeGrafter"/>
</dbReference>
<feature type="domain" description="Sodium/calcium exchanger membrane region" evidence="6">
    <location>
        <begin position="43"/>
        <end position="197"/>
    </location>
</feature>
<dbReference type="Proteomes" id="UP000000602">
    <property type="component" value="Chromosome"/>
</dbReference>
<feature type="transmembrane region" description="Helical" evidence="5">
    <location>
        <begin position="322"/>
        <end position="344"/>
    </location>
</feature>
<evidence type="ECO:0000313" key="7">
    <source>
        <dbReference type="EMBL" id="CAG34962.1"/>
    </source>
</evidence>
<accession>Q6ARR3</accession>
<evidence type="ECO:0000256" key="2">
    <source>
        <dbReference type="ARBA" id="ARBA00022692"/>
    </source>
</evidence>
<feature type="transmembrane region" description="Helical" evidence="5">
    <location>
        <begin position="78"/>
        <end position="97"/>
    </location>
</feature>
<feature type="transmembrane region" description="Helical" evidence="5">
    <location>
        <begin position="351"/>
        <end position="369"/>
    </location>
</feature>
<feature type="transmembrane region" description="Helical" evidence="5">
    <location>
        <begin position="109"/>
        <end position="131"/>
    </location>
</feature>
<feature type="transmembrane region" description="Helical" evidence="5">
    <location>
        <begin position="248"/>
        <end position="273"/>
    </location>
</feature>
<keyword evidence="8" id="KW-1185">Reference proteome</keyword>
<dbReference type="AlphaFoldDB" id="Q6ARR3"/>
<dbReference type="STRING" id="177439.DP0233"/>